<dbReference type="RefSeq" id="WP_023384236.1">
    <property type="nucleotide sequence ID" value="NZ_AXUN02000146.1"/>
</dbReference>
<proteinExistence type="predicted"/>
<comment type="caution">
    <text evidence="2">The sequence shown here is derived from an EMBL/GenBank/DDBJ whole genome shotgun (WGS) entry which is preliminary data.</text>
</comment>
<evidence type="ECO:0008006" key="4">
    <source>
        <dbReference type="Google" id="ProtNLM"/>
    </source>
</evidence>
<dbReference type="EMBL" id="AXUN02000146">
    <property type="protein sequence ID" value="ETA81177.1"/>
    <property type="molecule type" value="Genomic_DNA"/>
</dbReference>
<feature type="chain" id="PRO_5004760921" description="Lipoprotein" evidence="1">
    <location>
        <begin position="27"/>
        <end position="166"/>
    </location>
</feature>
<dbReference type="STRING" id="994573.T472_0207605"/>
<protein>
    <recommendedName>
        <fullName evidence="4">Lipoprotein</fullName>
    </recommendedName>
</protein>
<evidence type="ECO:0000313" key="2">
    <source>
        <dbReference type="EMBL" id="ETA81177.1"/>
    </source>
</evidence>
<sequence>MKHKLMIISLLTFAIAATACSGGAPAETAAPTAAETATVETQGLGNSGIPGLFGEIKDIAGNEVTLLLLENQTEAEAGTGMKRGNGGAEMVREYTGEESTILIPVGTLMVRRVPQSGTGETGTGTGTGPVEEEVSLKELAKGSTLKIFYYENTTDIEKIIVQPPRN</sequence>
<name>V7I863_9CLOT</name>
<gene>
    <name evidence="2" type="ORF">T472_0207605</name>
</gene>
<organism evidence="2 3">
    <name type="scientific">Youngiibacter fragilis 232.1</name>
    <dbReference type="NCBI Taxonomy" id="994573"/>
    <lineage>
        <taxon>Bacteria</taxon>
        <taxon>Bacillati</taxon>
        <taxon>Bacillota</taxon>
        <taxon>Clostridia</taxon>
        <taxon>Eubacteriales</taxon>
        <taxon>Clostridiaceae</taxon>
        <taxon>Youngiibacter</taxon>
    </lineage>
</organism>
<evidence type="ECO:0000256" key="1">
    <source>
        <dbReference type="SAM" id="SignalP"/>
    </source>
</evidence>
<evidence type="ECO:0000313" key="3">
    <source>
        <dbReference type="Proteomes" id="UP000017747"/>
    </source>
</evidence>
<keyword evidence="3" id="KW-1185">Reference proteome</keyword>
<accession>V7I863</accession>
<dbReference type="AlphaFoldDB" id="V7I863"/>
<feature type="signal peptide" evidence="1">
    <location>
        <begin position="1"/>
        <end position="26"/>
    </location>
</feature>
<dbReference type="PROSITE" id="PS51257">
    <property type="entry name" value="PROKAR_LIPOPROTEIN"/>
    <property type="match status" value="1"/>
</dbReference>
<keyword evidence="1" id="KW-0732">Signal</keyword>
<reference evidence="2 3" key="1">
    <citation type="journal article" date="2014" name="Genome Announc.">
        <title>Genome Sequence of Youngiibacter fragilis, the Type Strain of the Genus Youngiibacter.</title>
        <authorList>
            <person name="Wawrik C.B."/>
            <person name="Callaghan A.V."/>
            <person name="Stamps B.W."/>
            <person name="Wawrik B."/>
        </authorList>
    </citation>
    <scope>NUCLEOTIDE SEQUENCE [LARGE SCALE GENOMIC DNA]</scope>
    <source>
        <strain evidence="2 3">232.1</strain>
    </source>
</reference>
<dbReference type="Proteomes" id="UP000017747">
    <property type="component" value="Unassembled WGS sequence"/>
</dbReference>
<dbReference type="OrthoDB" id="1787414at2"/>